<dbReference type="AlphaFoldDB" id="A0A9J6ECJ8"/>
<evidence type="ECO:0000313" key="2">
    <source>
        <dbReference type="Proteomes" id="UP000821866"/>
    </source>
</evidence>
<name>A0A9J6ECJ8_RHIMP</name>
<comment type="caution">
    <text evidence="1">The sequence shown here is derived from an EMBL/GenBank/DDBJ whole genome shotgun (WGS) entry which is preliminary data.</text>
</comment>
<evidence type="ECO:0000313" key="1">
    <source>
        <dbReference type="EMBL" id="KAH8032086.1"/>
    </source>
</evidence>
<gene>
    <name evidence="1" type="ORF">HPB51_023070</name>
</gene>
<dbReference type="Proteomes" id="UP000821866">
    <property type="component" value="Chromosome 3"/>
</dbReference>
<reference evidence="1" key="1">
    <citation type="journal article" date="2020" name="Cell">
        <title>Large-Scale Comparative Analyses of Tick Genomes Elucidate Their Genetic Diversity and Vector Capacities.</title>
        <authorList>
            <consortium name="Tick Genome and Microbiome Consortium (TIGMIC)"/>
            <person name="Jia N."/>
            <person name="Wang J."/>
            <person name="Shi W."/>
            <person name="Du L."/>
            <person name="Sun Y."/>
            <person name="Zhan W."/>
            <person name="Jiang J.F."/>
            <person name="Wang Q."/>
            <person name="Zhang B."/>
            <person name="Ji P."/>
            <person name="Bell-Sakyi L."/>
            <person name="Cui X.M."/>
            <person name="Yuan T.T."/>
            <person name="Jiang B.G."/>
            <person name="Yang W.F."/>
            <person name="Lam T.T."/>
            <person name="Chang Q.C."/>
            <person name="Ding S.J."/>
            <person name="Wang X.J."/>
            <person name="Zhu J.G."/>
            <person name="Ruan X.D."/>
            <person name="Zhao L."/>
            <person name="Wei J.T."/>
            <person name="Ye R.Z."/>
            <person name="Que T.C."/>
            <person name="Du C.H."/>
            <person name="Zhou Y.H."/>
            <person name="Cheng J.X."/>
            <person name="Dai P.F."/>
            <person name="Guo W.B."/>
            <person name="Han X.H."/>
            <person name="Huang E.J."/>
            <person name="Li L.F."/>
            <person name="Wei W."/>
            <person name="Gao Y.C."/>
            <person name="Liu J.Z."/>
            <person name="Shao H.Z."/>
            <person name="Wang X."/>
            <person name="Wang C.C."/>
            <person name="Yang T.C."/>
            <person name="Huo Q.B."/>
            <person name="Li W."/>
            <person name="Chen H.Y."/>
            <person name="Chen S.E."/>
            <person name="Zhou L.G."/>
            <person name="Ni X.B."/>
            <person name="Tian J.H."/>
            <person name="Sheng Y."/>
            <person name="Liu T."/>
            <person name="Pan Y.S."/>
            <person name="Xia L.Y."/>
            <person name="Li J."/>
            <person name="Zhao F."/>
            <person name="Cao W.C."/>
        </authorList>
    </citation>
    <scope>NUCLEOTIDE SEQUENCE</scope>
    <source>
        <strain evidence="1">Rmic-2018</strain>
    </source>
</reference>
<sequence>MDDKERHNYVSRQVARLIRKRNPALTVREEPRFTTRKGVRLKPDSVIESDDQVMVIDLAIVWDANEGVLKHKARKKGAKYSILKDLFYPQKGFSSCGMVMIEHEN</sequence>
<keyword evidence="2" id="KW-1185">Reference proteome</keyword>
<proteinExistence type="predicted"/>
<protein>
    <submittedName>
        <fullName evidence="1">Uncharacterized protein</fullName>
    </submittedName>
</protein>
<reference evidence="1" key="2">
    <citation type="submission" date="2021-09" db="EMBL/GenBank/DDBJ databases">
        <authorList>
            <person name="Jia N."/>
            <person name="Wang J."/>
            <person name="Shi W."/>
            <person name="Du L."/>
            <person name="Sun Y."/>
            <person name="Zhan W."/>
            <person name="Jiang J."/>
            <person name="Wang Q."/>
            <person name="Zhang B."/>
            <person name="Ji P."/>
            <person name="Sakyi L.B."/>
            <person name="Cui X."/>
            <person name="Yuan T."/>
            <person name="Jiang B."/>
            <person name="Yang W."/>
            <person name="Lam T.T.-Y."/>
            <person name="Chang Q."/>
            <person name="Ding S."/>
            <person name="Wang X."/>
            <person name="Zhu J."/>
            <person name="Ruan X."/>
            <person name="Zhao L."/>
            <person name="Wei J."/>
            <person name="Que T."/>
            <person name="Du C."/>
            <person name="Cheng J."/>
            <person name="Dai P."/>
            <person name="Han X."/>
            <person name="Huang E."/>
            <person name="Gao Y."/>
            <person name="Liu J."/>
            <person name="Shao H."/>
            <person name="Ye R."/>
            <person name="Li L."/>
            <person name="Wei W."/>
            <person name="Wang X."/>
            <person name="Wang C."/>
            <person name="Huo Q."/>
            <person name="Li W."/>
            <person name="Guo W."/>
            <person name="Chen H."/>
            <person name="Chen S."/>
            <person name="Zhou L."/>
            <person name="Zhou L."/>
            <person name="Ni X."/>
            <person name="Tian J."/>
            <person name="Zhou Y."/>
            <person name="Sheng Y."/>
            <person name="Liu T."/>
            <person name="Pan Y."/>
            <person name="Xia L."/>
            <person name="Li J."/>
            <person name="Zhao F."/>
            <person name="Cao W."/>
        </authorList>
    </citation>
    <scope>NUCLEOTIDE SEQUENCE</scope>
    <source>
        <strain evidence="1">Rmic-2018</strain>
        <tissue evidence="1">Larvae</tissue>
    </source>
</reference>
<accession>A0A9J6ECJ8</accession>
<dbReference type="EMBL" id="JABSTU010000005">
    <property type="protein sequence ID" value="KAH8032086.1"/>
    <property type="molecule type" value="Genomic_DNA"/>
</dbReference>
<organism evidence="1 2">
    <name type="scientific">Rhipicephalus microplus</name>
    <name type="common">Cattle tick</name>
    <name type="synonym">Boophilus microplus</name>
    <dbReference type="NCBI Taxonomy" id="6941"/>
    <lineage>
        <taxon>Eukaryota</taxon>
        <taxon>Metazoa</taxon>
        <taxon>Ecdysozoa</taxon>
        <taxon>Arthropoda</taxon>
        <taxon>Chelicerata</taxon>
        <taxon>Arachnida</taxon>
        <taxon>Acari</taxon>
        <taxon>Parasitiformes</taxon>
        <taxon>Ixodida</taxon>
        <taxon>Ixodoidea</taxon>
        <taxon>Ixodidae</taxon>
        <taxon>Rhipicephalinae</taxon>
        <taxon>Rhipicephalus</taxon>
        <taxon>Boophilus</taxon>
    </lineage>
</organism>